<evidence type="ECO:0000313" key="3">
    <source>
        <dbReference type="Proteomes" id="UP000244336"/>
    </source>
</evidence>
<dbReference type="PANTHER" id="PTHR34223">
    <property type="entry name" value="OS11G0201299 PROTEIN"/>
    <property type="match status" value="1"/>
</dbReference>
<dbReference type="Gramene" id="PUZ56211">
    <property type="protein sequence ID" value="PUZ56211"/>
    <property type="gene ID" value="GQ55_5G277600"/>
</dbReference>
<dbReference type="SUPFAM" id="SSF52047">
    <property type="entry name" value="RNI-like"/>
    <property type="match status" value="1"/>
</dbReference>
<dbReference type="InterPro" id="IPR053197">
    <property type="entry name" value="F-box_SCFL_complex_component"/>
</dbReference>
<gene>
    <name evidence="2" type="ORF">GQ55_5G277600</name>
</gene>
<reference evidence="2 3" key="1">
    <citation type="submission" date="2018-04" db="EMBL/GenBank/DDBJ databases">
        <title>WGS assembly of Panicum hallii var. hallii HAL2.</title>
        <authorList>
            <person name="Lovell J."/>
            <person name="Jenkins J."/>
            <person name="Lowry D."/>
            <person name="Mamidi S."/>
            <person name="Sreedasyam A."/>
            <person name="Weng X."/>
            <person name="Barry K."/>
            <person name="Bonette J."/>
            <person name="Campitelli B."/>
            <person name="Daum C."/>
            <person name="Gordon S."/>
            <person name="Gould B."/>
            <person name="Lipzen A."/>
            <person name="MacQueen A."/>
            <person name="Palacio-Mejia J."/>
            <person name="Plott C."/>
            <person name="Shakirov E."/>
            <person name="Shu S."/>
            <person name="Yoshinaga Y."/>
            <person name="Zane M."/>
            <person name="Rokhsar D."/>
            <person name="Grimwood J."/>
            <person name="Schmutz J."/>
            <person name="Juenger T."/>
        </authorList>
    </citation>
    <scope>NUCLEOTIDE SEQUENCE [LARGE SCALE GENOMIC DNA]</scope>
    <source>
        <strain evidence="3">cv. HAL2</strain>
    </source>
</reference>
<organism evidence="2 3">
    <name type="scientific">Panicum hallii var. hallii</name>
    <dbReference type="NCBI Taxonomy" id="1504633"/>
    <lineage>
        <taxon>Eukaryota</taxon>
        <taxon>Viridiplantae</taxon>
        <taxon>Streptophyta</taxon>
        <taxon>Embryophyta</taxon>
        <taxon>Tracheophyta</taxon>
        <taxon>Spermatophyta</taxon>
        <taxon>Magnoliopsida</taxon>
        <taxon>Liliopsida</taxon>
        <taxon>Poales</taxon>
        <taxon>Poaceae</taxon>
        <taxon>PACMAD clade</taxon>
        <taxon>Panicoideae</taxon>
        <taxon>Panicodae</taxon>
        <taxon>Paniceae</taxon>
        <taxon>Panicinae</taxon>
        <taxon>Panicum</taxon>
        <taxon>Panicum sect. Panicum</taxon>
    </lineage>
</organism>
<dbReference type="Pfam" id="PF23622">
    <property type="entry name" value="LRR_At1g61320_AtMIF1"/>
    <property type="match status" value="1"/>
</dbReference>
<feature type="domain" description="At1g61320/AtMIF1 LRR" evidence="1">
    <location>
        <begin position="92"/>
        <end position="292"/>
    </location>
</feature>
<proteinExistence type="predicted"/>
<keyword evidence="3" id="KW-1185">Reference proteome</keyword>
<dbReference type="InterPro" id="IPR032675">
    <property type="entry name" value="LRR_dom_sf"/>
</dbReference>
<dbReference type="EMBL" id="CM009753">
    <property type="protein sequence ID" value="PUZ56211.1"/>
    <property type="molecule type" value="Genomic_DNA"/>
</dbReference>
<dbReference type="Gene3D" id="3.80.10.10">
    <property type="entry name" value="Ribonuclease Inhibitor"/>
    <property type="match status" value="1"/>
</dbReference>
<dbReference type="PANTHER" id="PTHR34223:SF96">
    <property type="entry name" value="FBD DOMAIN-CONTAINING PROTEIN"/>
    <property type="match status" value="1"/>
</dbReference>
<evidence type="ECO:0000259" key="1">
    <source>
        <dbReference type="Pfam" id="PF23622"/>
    </source>
</evidence>
<dbReference type="Proteomes" id="UP000244336">
    <property type="component" value="Chromosome 5"/>
</dbReference>
<evidence type="ECO:0000313" key="2">
    <source>
        <dbReference type="EMBL" id="PUZ56211.1"/>
    </source>
</evidence>
<sequence>MKASRRVLEIEDDGDYDARNPLFSKLVNRFLVLRNPVPLEEFRLWYCTGSQIEAYRTEANLWIGHALLWNARSVEVYVWGDKLDIDHAVFTSEHLRSLLFYSVVLTPGFFRQLQTGCKALERLILQDCPINDTEISSQTLKFLSIGKECLFGSQNQASISAPNLTHFVFFDHAPYERIPLLENMEALETAYITLDEFQFNGTQIDDIRQFLLGLSGVRKLDLHFGETELAMMGNNLQWCPKFNNLKFLTLGSWCLDANFHGLIVFLQNSPNLEQLTLELKQHVCVTEPLIVEHGNRLFACEHLMTIEIICSKHGPMIDRLFSNAQENCASLY</sequence>
<dbReference type="OrthoDB" id="582804at2759"/>
<dbReference type="InterPro" id="IPR055357">
    <property type="entry name" value="LRR_At1g61320_AtMIF1"/>
</dbReference>
<accession>A0A2T7DKW2</accession>
<name>A0A2T7DKW2_9POAL</name>
<dbReference type="AlphaFoldDB" id="A0A2T7DKW2"/>
<protein>
    <recommendedName>
        <fullName evidence="1">At1g61320/AtMIF1 LRR domain-containing protein</fullName>
    </recommendedName>
</protein>